<evidence type="ECO:0000313" key="5">
    <source>
        <dbReference type="Proteomes" id="UP000241229"/>
    </source>
</evidence>
<dbReference type="EMBL" id="PXYK01000005">
    <property type="protein sequence ID" value="PSJ63273.1"/>
    <property type="molecule type" value="Genomic_DNA"/>
</dbReference>
<dbReference type="Proteomes" id="UP000241229">
    <property type="component" value="Unassembled WGS sequence"/>
</dbReference>
<dbReference type="InterPro" id="IPR004399">
    <property type="entry name" value="HMP/HMP-P_kinase_dom"/>
</dbReference>
<dbReference type="RefSeq" id="WP_106771336.1">
    <property type="nucleotide sequence ID" value="NZ_PXYK01000005.1"/>
</dbReference>
<organism evidence="4 5">
    <name type="scientific">Kumtagia ephedrae</name>
    <dbReference type="NCBI Taxonomy" id="2116701"/>
    <lineage>
        <taxon>Bacteria</taxon>
        <taxon>Pseudomonadati</taxon>
        <taxon>Pseudomonadota</taxon>
        <taxon>Alphaproteobacteria</taxon>
        <taxon>Hyphomicrobiales</taxon>
        <taxon>Phyllobacteriaceae</taxon>
        <taxon>Kumtagia</taxon>
    </lineage>
</organism>
<comment type="caution">
    <text evidence="4">The sequence shown here is derived from an EMBL/GenBank/DDBJ whole genome shotgun (WGS) entry which is preliminary data.</text>
</comment>
<dbReference type="PANTHER" id="PTHR20858:SF17">
    <property type="entry name" value="HYDROXYMETHYLPYRIMIDINE_PHOSPHOMETHYLPYRIMIDINE KINASE THI20-RELATED"/>
    <property type="match status" value="1"/>
</dbReference>
<dbReference type="GO" id="GO:0009228">
    <property type="term" value="P:thiamine biosynthetic process"/>
    <property type="evidence" value="ECO:0007669"/>
    <property type="project" value="InterPro"/>
</dbReference>
<keyword evidence="4" id="KW-0808">Transferase</keyword>
<dbReference type="Gene3D" id="3.40.1190.20">
    <property type="match status" value="1"/>
</dbReference>
<gene>
    <name evidence="4" type="ORF">C7I84_06440</name>
</gene>
<dbReference type="GO" id="GO:0009229">
    <property type="term" value="P:thiamine diphosphate biosynthetic process"/>
    <property type="evidence" value="ECO:0007669"/>
    <property type="project" value="UniProtKB-UniPathway"/>
</dbReference>
<dbReference type="PANTHER" id="PTHR20858">
    <property type="entry name" value="PHOSPHOMETHYLPYRIMIDINE KINASE"/>
    <property type="match status" value="1"/>
</dbReference>
<proteinExistence type="predicted"/>
<dbReference type="CDD" id="cd01169">
    <property type="entry name" value="HMPP_kinase"/>
    <property type="match status" value="1"/>
</dbReference>
<keyword evidence="5" id="KW-1185">Reference proteome</keyword>
<dbReference type="GO" id="GO:0008972">
    <property type="term" value="F:phosphomethylpyrimidine kinase activity"/>
    <property type="evidence" value="ECO:0007669"/>
    <property type="project" value="InterPro"/>
</dbReference>
<dbReference type="UniPathway" id="UPA00060">
    <property type="reaction ID" value="UER00138"/>
</dbReference>
<dbReference type="InterPro" id="IPR029056">
    <property type="entry name" value="Ribokinase-like"/>
</dbReference>
<keyword evidence="4" id="KW-0418">Kinase</keyword>
<evidence type="ECO:0000256" key="2">
    <source>
        <dbReference type="ARBA" id="ARBA00012135"/>
    </source>
</evidence>
<evidence type="ECO:0000313" key="4">
    <source>
        <dbReference type="EMBL" id="PSJ63273.1"/>
    </source>
</evidence>
<dbReference type="AlphaFoldDB" id="A0A2P7SLB0"/>
<reference evidence="4 5" key="1">
    <citation type="submission" date="2018-03" db="EMBL/GenBank/DDBJ databases">
        <title>The draft genome of Mesorhizobium sp. 6GN-30.</title>
        <authorList>
            <person name="Liu L."/>
            <person name="Li L."/>
            <person name="Wang T."/>
            <person name="Zhang X."/>
            <person name="Liang L."/>
        </authorList>
    </citation>
    <scope>NUCLEOTIDE SEQUENCE [LARGE SCALE GENOMIC DNA]</scope>
    <source>
        <strain evidence="4 5">6GN30</strain>
    </source>
</reference>
<protein>
    <recommendedName>
        <fullName evidence="2">hydroxymethylpyrimidine kinase</fullName>
        <ecNumber evidence="2">2.7.1.49</ecNumber>
    </recommendedName>
</protein>
<name>A0A2P7SLB0_9HYPH</name>
<accession>A0A2P7SLB0</accession>
<feature type="domain" description="Pyridoxamine kinase/Phosphomethylpyrimidine kinase" evidence="3">
    <location>
        <begin position="21"/>
        <end position="250"/>
    </location>
</feature>
<sequence>MDRGDGTLAMTAHVLIVAGSDSSGGAGIVRDVETIAEIGARTCLAVTAVTVQTHEAVKQVEPMPAALVARQMRAALSANPVAAVKIGMLGVAATVEAVAGVLADHPALPAVLDPVLAATSGGSLLADDALAALRESLMPLCLLVTPNIPELAALTGSAPAKDEADLICQGGMLLAAGMPALLVKGGHAAENRATDLLLRLDLPPLRFDAPRLHATMRGTGCMLSSAIAAHLALGEDLEESVWRAKSFVFDKLGSAG</sequence>
<evidence type="ECO:0000259" key="3">
    <source>
        <dbReference type="Pfam" id="PF08543"/>
    </source>
</evidence>
<evidence type="ECO:0000256" key="1">
    <source>
        <dbReference type="ARBA" id="ARBA00004948"/>
    </source>
</evidence>
<dbReference type="EC" id="2.7.1.49" evidence="2"/>
<dbReference type="InterPro" id="IPR013749">
    <property type="entry name" value="PM/HMP-P_kinase-1"/>
</dbReference>
<dbReference type="SUPFAM" id="SSF53613">
    <property type="entry name" value="Ribokinase-like"/>
    <property type="match status" value="1"/>
</dbReference>
<dbReference type="GO" id="GO:0005829">
    <property type="term" value="C:cytosol"/>
    <property type="evidence" value="ECO:0007669"/>
    <property type="project" value="TreeGrafter"/>
</dbReference>
<dbReference type="OrthoDB" id="9810880at2"/>
<dbReference type="GO" id="GO:0008902">
    <property type="term" value="F:hydroxymethylpyrimidine kinase activity"/>
    <property type="evidence" value="ECO:0007669"/>
    <property type="project" value="UniProtKB-EC"/>
</dbReference>
<dbReference type="Pfam" id="PF08543">
    <property type="entry name" value="Phos_pyr_kin"/>
    <property type="match status" value="1"/>
</dbReference>
<comment type="pathway">
    <text evidence="1">Cofactor biosynthesis; thiamine diphosphate biosynthesis.</text>
</comment>